<dbReference type="Gene3D" id="2.60.220.30">
    <property type="match status" value="1"/>
</dbReference>
<keyword evidence="2" id="KW-1133">Transmembrane helix</keyword>
<feature type="transmembrane region" description="Helical" evidence="2">
    <location>
        <begin position="21"/>
        <end position="43"/>
    </location>
</feature>
<feature type="compositionally biased region" description="Basic and acidic residues" evidence="1">
    <location>
        <begin position="824"/>
        <end position="847"/>
    </location>
</feature>
<keyword evidence="2" id="KW-0812">Transmembrane</keyword>
<dbReference type="EMBL" id="CAJHNH020001435">
    <property type="protein sequence ID" value="CAG5123056.1"/>
    <property type="molecule type" value="Genomic_DNA"/>
</dbReference>
<sequence>IKCDTYYYVHFTINFLLAAPWVFITIGVTVLVLIVLVTSLIIYNRSKQLTSRIKSFNKGGNPCCPKSLIELKTTAVLHPHKMGLLNNVLKTCLLQLLKHMKEHLYITPMPQSSTGQSLLVTVATVVCCHASSVGEKETNVKRALSSSSLFSTRQDDGNKLKGGNGDFQRRYVDMDFVNDIDLPKRKYRPGATRGPDPDSPARKSSFRRFYSQTSDQEYHRMVRYKSSDRARNGSNTSSSARSYISIPPTSPSENYVEAGSDDISMRSERSTPPVKTAWLTKNLKVDARNELWNYHTSLGTQTENDSDVTSPTCKTVFGTPWQFGGTFTSQGGVLQAKDSDVCLVVVANAVAKAEYVDIYGAVFTDTVEIRKKLDFPAKESLITPVVEYHAVPSSTFNRHVCVQLPHALLEEFDVSLIKVYTFTVDELGKVTLYTVPMSGKANDDRNLETYWEKGSDGCSIFINTTHFSGYFCTLCKSSSLPSICTMVFGSHVQITPSRREVRVILYIWDRRLTIKDYLERFRKEESDVDRQLLTDMQVPLLNDASSDSRLLMKMEVMGEDEDRQSWRHVSRPDGSRPLFRPLQARKLRDIVHCCRQTDPIRVEWALENAPRQVPSTVFQCCIDIMHVHESTSDFETAMREGSDELLRTFYVRDLKVMPHSSQELRPHTHIQLGDLKKILLEITNVPQTEKICQEFGITVKDIGNFKKKYSTVEAFQVGLVDECLNRHGMDKFMTQLPYVLERLNLIHVLTTLENRKVFYKVDKDTSHCQTQAETHVQHKVTSHVPNPNEIEGEDEASTLCKTPYSRRPTSSSHRTKSSSSVNSRSREEIRRNQKSDFQHQLSEKSDDVFVLNSPLQQNPGLSDQHNRNVGSLEDGRQQLRYSRLRHNSPPSECHDDCEPNQANNHTVRYTRAGDMWQDTGEIQIEKKQKSSSSRNDSLLSRSISSGDNLIPSSHFPSRSTLDSSRVAHEDPLDFAEPYPDELLDDDLRQTYKKELAVQRNTFGPSSANYSSCQFNRDRLSLSDSGPNALPPLSGTNNCSSVSDPVPPYKKLQKDNREKSQSQDKDQTLKKEMYATHTIV</sequence>
<feature type="compositionally biased region" description="Basic and acidic residues" evidence="1">
    <location>
        <begin position="1051"/>
        <end position="1073"/>
    </location>
</feature>
<feature type="compositionally biased region" description="Polar residues" evidence="1">
    <location>
        <begin position="950"/>
        <end position="963"/>
    </location>
</feature>
<name>A0A8S3Z819_9EUPU</name>
<feature type="compositionally biased region" description="Basic and acidic residues" evidence="1">
    <location>
        <begin position="216"/>
        <end position="231"/>
    </location>
</feature>
<proteinExistence type="predicted"/>
<feature type="compositionally biased region" description="Polar residues" evidence="1">
    <location>
        <begin position="853"/>
        <end position="869"/>
    </location>
</feature>
<dbReference type="Proteomes" id="UP000678393">
    <property type="component" value="Unassembled WGS sequence"/>
</dbReference>
<accession>A0A8S3Z819</accession>
<dbReference type="Pfam" id="PF00791">
    <property type="entry name" value="ZU5"/>
    <property type="match status" value="1"/>
</dbReference>
<evidence type="ECO:0000313" key="4">
    <source>
        <dbReference type="EMBL" id="CAG5123056.1"/>
    </source>
</evidence>
<evidence type="ECO:0000256" key="2">
    <source>
        <dbReference type="SAM" id="Phobius"/>
    </source>
</evidence>
<comment type="caution">
    <text evidence="4">The sequence shown here is derived from an EMBL/GenBank/DDBJ whole genome shotgun (WGS) entry which is preliminary data.</text>
</comment>
<feature type="region of interest" description="Disordered" evidence="1">
    <location>
        <begin position="143"/>
        <end position="164"/>
    </location>
</feature>
<feature type="region of interest" description="Disordered" evidence="1">
    <location>
        <begin position="1021"/>
        <end position="1079"/>
    </location>
</feature>
<evidence type="ECO:0000259" key="3">
    <source>
        <dbReference type="Pfam" id="PF00791"/>
    </source>
</evidence>
<feature type="compositionally biased region" description="Polar residues" evidence="1">
    <location>
        <begin position="1033"/>
        <end position="1042"/>
    </location>
</feature>
<keyword evidence="5" id="KW-1185">Reference proteome</keyword>
<gene>
    <name evidence="4" type="ORF">CUNI_LOCUS8614</name>
</gene>
<feature type="region of interest" description="Disordered" evidence="1">
    <location>
        <begin position="771"/>
        <end position="874"/>
    </location>
</feature>
<feature type="region of interest" description="Disordered" evidence="1">
    <location>
        <begin position="924"/>
        <end position="966"/>
    </location>
</feature>
<feature type="compositionally biased region" description="Polar residues" evidence="1">
    <location>
        <begin position="232"/>
        <end position="242"/>
    </location>
</feature>
<dbReference type="AlphaFoldDB" id="A0A8S3Z819"/>
<dbReference type="OrthoDB" id="6084488at2759"/>
<feature type="domain" description="ZU5" evidence="3">
    <location>
        <begin position="325"/>
        <end position="407"/>
    </location>
</feature>
<organism evidence="4 5">
    <name type="scientific">Candidula unifasciata</name>
    <dbReference type="NCBI Taxonomy" id="100452"/>
    <lineage>
        <taxon>Eukaryota</taxon>
        <taxon>Metazoa</taxon>
        <taxon>Spiralia</taxon>
        <taxon>Lophotrochozoa</taxon>
        <taxon>Mollusca</taxon>
        <taxon>Gastropoda</taxon>
        <taxon>Heterobranchia</taxon>
        <taxon>Euthyneura</taxon>
        <taxon>Panpulmonata</taxon>
        <taxon>Eupulmonata</taxon>
        <taxon>Stylommatophora</taxon>
        <taxon>Helicina</taxon>
        <taxon>Helicoidea</taxon>
        <taxon>Geomitridae</taxon>
        <taxon>Candidula</taxon>
    </lineage>
</organism>
<feature type="compositionally biased region" description="Low complexity" evidence="1">
    <location>
        <begin position="930"/>
        <end position="948"/>
    </location>
</feature>
<evidence type="ECO:0000313" key="5">
    <source>
        <dbReference type="Proteomes" id="UP000678393"/>
    </source>
</evidence>
<feature type="non-terminal residue" evidence="4">
    <location>
        <position position="1"/>
    </location>
</feature>
<dbReference type="InterPro" id="IPR000906">
    <property type="entry name" value="ZU5_dom"/>
</dbReference>
<evidence type="ECO:0000256" key="1">
    <source>
        <dbReference type="SAM" id="MobiDB-lite"/>
    </source>
</evidence>
<keyword evidence="2" id="KW-0472">Membrane</keyword>
<feature type="region of interest" description="Disordered" evidence="1">
    <location>
        <begin position="183"/>
        <end position="269"/>
    </location>
</feature>
<protein>
    <recommendedName>
        <fullName evidence="3">ZU5 domain-containing protein</fullName>
    </recommendedName>
</protein>
<reference evidence="4" key="1">
    <citation type="submission" date="2021-04" db="EMBL/GenBank/DDBJ databases">
        <authorList>
            <consortium name="Molecular Ecology Group"/>
        </authorList>
    </citation>
    <scope>NUCLEOTIDE SEQUENCE</scope>
</reference>
<feature type="compositionally biased region" description="Low complexity" evidence="1">
    <location>
        <begin position="805"/>
        <end position="823"/>
    </location>
</feature>